<name>A0A191ZDN6_9GAMM</name>
<gene>
    <name evidence="3" type="ORF">A9404_00015</name>
</gene>
<protein>
    <recommendedName>
        <fullName evidence="5">SAM-dependent methyltransferase</fullName>
    </recommendedName>
</protein>
<dbReference type="PANTHER" id="PTHR12049">
    <property type="entry name" value="PROTEIN ARGININE METHYLTRANSFERASE NDUFAF7, MITOCHONDRIAL"/>
    <property type="match status" value="1"/>
</dbReference>
<reference evidence="3 4" key="1">
    <citation type="submission" date="2016-06" db="EMBL/GenBank/DDBJ databases">
        <title>Insight into the functional genes involving in sulfur oxidation in Pearl River water.</title>
        <authorList>
            <person name="Luo J."/>
            <person name="Tan X."/>
            <person name="Lin W."/>
        </authorList>
    </citation>
    <scope>NUCLEOTIDE SEQUENCE [LARGE SCALE GENOMIC DNA]</scope>
    <source>
        <strain evidence="3 4">LS2</strain>
    </source>
</reference>
<dbReference type="InterPro" id="IPR029063">
    <property type="entry name" value="SAM-dependent_MTases_sf"/>
</dbReference>
<organism evidence="3 4">
    <name type="scientific">Halothiobacillus diazotrophicus</name>
    <dbReference type="NCBI Taxonomy" id="1860122"/>
    <lineage>
        <taxon>Bacteria</taxon>
        <taxon>Pseudomonadati</taxon>
        <taxon>Pseudomonadota</taxon>
        <taxon>Gammaproteobacteria</taxon>
        <taxon>Chromatiales</taxon>
        <taxon>Halothiobacillaceae</taxon>
        <taxon>Halothiobacillus</taxon>
    </lineage>
</organism>
<accession>A0A191ZDN6</accession>
<dbReference type="GO" id="GO:0035243">
    <property type="term" value="F:protein-arginine omega-N symmetric methyltransferase activity"/>
    <property type="evidence" value="ECO:0007669"/>
    <property type="project" value="TreeGrafter"/>
</dbReference>
<dbReference type="Gene3D" id="3.40.50.12710">
    <property type="match status" value="1"/>
</dbReference>
<dbReference type="InterPro" id="IPR003788">
    <property type="entry name" value="NDUFAF7"/>
</dbReference>
<evidence type="ECO:0000256" key="1">
    <source>
        <dbReference type="ARBA" id="ARBA00022603"/>
    </source>
</evidence>
<dbReference type="KEGG" id="haz:A9404_00015"/>
<dbReference type="GO" id="GO:0032259">
    <property type="term" value="P:methylation"/>
    <property type="evidence" value="ECO:0007669"/>
    <property type="project" value="UniProtKB-KW"/>
</dbReference>
<dbReference type="Proteomes" id="UP000078596">
    <property type="component" value="Chromosome"/>
</dbReference>
<dbReference type="Pfam" id="PF02636">
    <property type="entry name" value="Methyltransf_28"/>
    <property type="match status" value="1"/>
</dbReference>
<keyword evidence="1" id="KW-0489">Methyltransferase</keyword>
<evidence type="ECO:0000256" key="2">
    <source>
        <dbReference type="ARBA" id="ARBA00022679"/>
    </source>
</evidence>
<evidence type="ECO:0000313" key="4">
    <source>
        <dbReference type="Proteomes" id="UP000078596"/>
    </source>
</evidence>
<keyword evidence="4" id="KW-1185">Reference proteome</keyword>
<dbReference type="AlphaFoldDB" id="A0A191ZDN6"/>
<evidence type="ECO:0008006" key="5">
    <source>
        <dbReference type="Google" id="ProtNLM"/>
    </source>
</evidence>
<dbReference type="STRING" id="1860122.A9404_00015"/>
<proteinExistence type="predicted"/>
<evidence type="ECO:0000313" key="3">
    <source>
        <dbReference type="EMBL" id="ANJ65981.1"/>
    </source>
</evidence>
<dbReference type="InterPro" id="IPR038375">
    <property type="entry name" value="NDUFAF7_sf"/>
</dbReference>
<dbReference type="PANTHER" id="PTHR12049:SF7">
    <property type="entry name" value="PROTEIN ARGININE METHYLTRANSFERASE NDUFAF7, MITOCHONDRIAL"/>
    <property type="match status" value="1"/>
</dbReference>
<sequence length="219" mass="23957">MPVERFRWVPGDPGTVRALGVQPVNGRFGWCEMTPAPALAAAVNDLAAHLPLPEPGTEAVAAEIDPNLPGWLADLRRDLGAAETRLYFFDYGGRSAEVYRPDRTEGTLRCHYRHRAHDDPFVYPGLQDLTTWVDFERLGRLAQAAGFAVDGVRTQAAWLLGTDVPTRFADKMQSTTDRATAARLSQGFKELVLPTEMGERFQVIRLRIAPVSGGGSGPG</sequence>
<dbReference type="EMBL" id="CP016027">
    <property type="protein sequence ID" value="ANJ65981.1"/>
    <property type="molecule type" value="Genomic_DNA"/>
</dbReference>
<keyword evidence="2" id="KW-0808">Transferase</keyword>
<dbReference type="SUPFAM" id="SSF53335">
    <property type="entry name" value="S-adenosyl-L-methionine-dependent methyltransferases"/>
    <property type="match status" value="1"/>
</dbReference>